<reference evidence="6" key="1">
    <citation type="submission" date="2016-06" db="EMBL/GenBank/DDBJ databases">
        <authorList>
            <person name="Varghese N."/>
            <person name="Submissions Spin"/>
        </authorList>
    </citation>
    <scope>NUCLEOTIDE SEQUENCE [LARGE SCALE GENOMIC DNA]</scope>
    <source>
        <strain evidence="6">DSM 43903</strain>
    </source>
</reference>
<keyword evidence="1" id="KW-0805">Transcription regulation</keyword>
<accession>A0A1C6VXW4</accession>
<dbReference type="GO" id="GO:0003677">
    <property type="term" value="F:DNA binding"/>
    <property type="evidence" value="ECO:0007669"/>
    <property type="project" value="UniProtKB-KW"/>
</dbReference>
<dbReference type="STRING" id="47855.GA0070606_5632"/>
<dbReference type="SUPFAM" id="SSF46785">
    <property type="entry name" value="Winged helix' DNA-binding domain"/>
    <property type="match status" value="1"/>
</dbReference>
<dbReference type="EMBL" id="FMHZ01000002">
    <property type="protein sequence ID" value="SCL71153.1"/>
    <property type="molecule type" value="Genomic_DNA"/>
</dbReference>
<dbReference type="Proteomes" id="UP000199001">
    <property type="component" value="Unassembled WGS sequence"/>
</dbReference>
<dbReference type="PROSITE" id="PS50949">
    <property type="entry name" value="HTH_GNTR"/>
    <property type="match status" value="1"/>
</dbReference>
<dbReference type="GO" id="GO:0003700">
    <property type="term" value="F:DNA-binding transcription factor activity"/>
    <property type="evidence" value="ECO:0007669"/>
    <property type="project" value="InterPro"/>
</dbReference>
<evidence type="ECO:0000313" key="6">
    <source>
        <dbReference type="Proteomes" id="UP000199001"/>
    </source>
</evidence>
<dbReference type="CDD" id="cd07377">
    <property type="entry name" value="WHTH_GntR"/>
    <property type="match status" value="1"/>
</dbReference>
<evidence type="ECO:0000256" key="3">
    <source>
        <dbReference type="ARBA" id="ARBA00023163"/>
    </source>
</evidence>
<dbReference type="Gene3D" id="3.40.1410.10">
    <property type="entry name" value="Chorismate lyase-like"/>
    <property type="match status" value="1"/>
</dbReference>
<dbReference type="SMART" id="SM00345">
    <property type="entry name" value="HTH_GNTR"/>
    <property type="match status" value="1"/>
</dbReference>
<organism evidence="5 6">
    <name type="scientific">Micromonospora citrea</name>
    <dbReference type="NCBI Taxonomy" id="47855"/>
    <lineage>
        <taxon>Bacteria</taxon>
        <taxon>Bacillati</taxon>
        <taxon>Actinomycetota</taxon>
        <taxon>Actinomycetes</taxon>
        <taxon>Micromonosporales</taxon>
        <taxon>Micromonosporaceae</taxon>
        <taxon>Micromonospora</taxon>
    </lineage>
</organism>
<protein>
    <submittedName>
        <fullName evidence="5">GntR family transcriptional regulator</fullName>
    </submittedName>
</protein>
<dbReference type="InterPro" id="IPR036390">
    <property type="entry name" value="WH_DNA-bd_sf"/>
</dbReference>
<dbReference type="SMART" id="SM00866">
    <property type="entry name" value="UTRA"/>
    <property type="match status" value="1"/>
</dbReference>
<evidence type="ECO:0000313" key="5">
    <source>
        <dbReference type="EMBL" id="SCL71153.1"/>
    </source>
</evidence>
<evidence type="ECO:0000259" key="4">
    <source>
        <dbReference type="PROSITE" id="PS50949"/>
    </source>
</evidence>
<keyword evidence="6" id="KW-1185">Reference proteome</keyword>
<evidence type="ECO:0000256" key="1">
    <source>
        <dbReference type="ARBA" id="ARBA00023015"/>
    </source>
</evidence>
<sequence length="247" mass="27913">MTMTYRRLTRDGGEPLWMQLMRALRSQIESGEVGPDQPLPSEAELSDIFGVSRTVVREALRELVQQRMIYKVKGRGAFVAPRKTELHFVGSVSGSAHDLREAGRRVATHTISQSLGEADQREAELLQIPYGEQVVRMRRLRRVDGQPWLLVDTALPARLVPGLERAVLENQSLYDVLRRRYGLEAAAADRWIEAVFPSPEDAVLLEVTSSTPLLGIESVAWLPDGTRFEAYYALHRSDQTRFFVGIR</sequence>
<dbReference type="PRINTS" id="PR00035">
    <property type="entry name" value="HTHGNTR"/>
</dbReference>
<dbReference type="InterPro" id="IPR050679">
    <property type="entry name" value="Bact_HTH_transcr_reg"/>
</dbReference>
<dbReference type="InterPro" id="IPR036388">
    <property type="entry name" value="WH-like_DNA-bd_sf"/>
</dbReference>
<proteinExistence type="predicted"/>
<feature type="domain" description="HTH gntR-type" evidence="4">
    <location>
        <begin position="14"/>
        <end position="82"/>
    </location>
</feature>
<dbReference type="Pfam" id="PF00392">
    <property type="entry name" value="GntR"/>
    <property type="match status" value="1"/>
</dbReference>
<dbReference type="InterPro" id="IPR000524">
    <property type="entry name" value="Tscrpt_reg_HTH_GntR"/>
</dbReference>
<dbReference type="RefSeq" id="WP_091106202.1">
    <property type="nucleotide sequence ID" value="NZ_FMHZ01000002.1"/>
</dbReference>
<evidence type="ECO:0000256" key="2">
    <source>
        <dbReference type="ARBA" id="ARBA00023125"/>
    </source>
</evidence>
<dbReference type="SUPFAM" id="SSF64288">
    <property type="entry name" value="Chorismate lyase-like"/>
    <property type="match status" value="1"/>
</dbReference>
<gene>
    <name evidence="5" type="ORF">GA0070606_5632</name>
</gene>
<dbReference type="PANTHER" id="PTHR44846">
    <property type="entry name" value="MANNOSYL-D-GLYCERATE TRANSPORT/METABOLISM SYSTEM REPRESSOR MNGR-RELATED"/>
    <property type="match status" value="1"/>
</dbReference>
<dbReference type="InterPro" id="IPR028978">
    <property type="entry name" value="Chorismate_lyase_/UTRA_dom_sf"/>
</dbReference>
<dbReference type="Pfam" id="PF07702">
    <property type="entry name" value="UTRA"/>
    <property type="match status" value="1"/>
</dbReference>
<dbReference type="GO" id="GO:0045892">
    <property type="term" value="P:negative regulation of DNA-templated transcription"/>
    <property type="evidence" value="ECO:0007669"/>
    <property type="project" value="TreeGrafter"/>
</dbReference>
<keyword evidence="2" id="KW-0238">DNA-binding</keyword>
<dbReference type="AlphaFoldDB" id="A0A1C6VXW4"/>
<dbReference type="InterPro" id="IPR011663">
    <property type="entry name" value="UTRA"/>
</dbReference>
<keyword evidence="3" id="KW-0804">Transcription</keyword>
<dbReference type="Gene3D" id="1.10.10.10">
    <property type="entry name" value="Winged helix-like DNA-binding domain superfamily/Winged helix DNA-binding domain"/>
    <property type="match status" value="1"/>
</dbReference>
<dbReference type="PANTHER" id="PTHR44846:SF1">
    <property type="entry name" value="MANNOSYL-D-GLYCERATE TRANSPORT_METABOLISM SYSTEM REPRESSOR MNGR-RELATED"/>
    <property type="match status" value="1"/>
</dbReference>
<dbReference type="OrthoDB" id="7363114at2"/>
<name>A0A1C6VXW4_9ACTN</name>